<dbReference type="GO" id="GO:0005829">
    <property type="term" value="C:cytosol"/>
    <property type="evidence" value="ECO:0007669"/>
    <property type="project" value="TreeGrafter"/>
</dbReference>
<feature type="binding site" evidence="12 16">
    <location>
        <position position="258"/>
    </location>
    <ligand>
        <name>substrate</name>
    </ligand>
</feature>
<keyword evidence="10 12" id="KW-0368">Histidine biosynthesis</keyword>
<dbReference type="HAMAP" id="MF_01024">
    <property type="entry name" value="HisD"/>
    <property type="match status" value="1"/>
</dbReference>
<keyword evidence="8 12" id="KW-0560">Oxidoreductase</keyword>
<feature type="binding site" evidence="12 17">
    <location>
        <position position="258"/>
    </location>
    <ligand>
        <name>Zn(2+)</name>
        <dbReference type="ChEBI" id="CHEBI:29105"/>
    </ligand>
</feature>
<feature type="binding site" evidence="12 15">
    <location>
        <position position="186"/>
    </location>
    <ligand>
        <name>NAD(+)</name>
        <dbReference type="ChEBI" id="CHEBI:57540"/>
    </ligand>
</feature>
<keyword evidence="6 12" id="KW-0479">Metal-binding</keyword>
<dbReference type="RefSeq" id="WP_048643848.1">
    <property type="nucleotide sequence ID" value="NZ_CAXBGM010000124.1"/>
</dbReference>
<dbReference type="STRING" id="320787.CA2015_4441"/>
<feature type="binding site" evidence="12 15">
    <location>
        <position position="209"/>
    </location>
    <ligand>
        <name>NAD(+)</name>
        <dbReference type="ChEBI" id="CHEBI:57540"/>
    </ligand>
</feature>
<dbReference type="CDD" id="cd06572">
    <property type="entry name" value="Histidinol_dh"/>
    <property type="match status" value="1"/>
</dbReference>
<evidence type="ECO:0000256" key="6">
    <source>
        <dbReference type="ARBA" id="ARBA00022723"/>
    </source>
</evidence>
<dbReference type="GO" id="GO:0000105">
    <property type="term" value="P:L-histidine biosynthetic process"/>
    <property type="evidence" value="ECO:0007669"/>
    <property type="project" value="UniProtKB-UniRule"/>
</dbReference>
<dbReference type="InterPro" id="IPR022695">
    <property type="entry name" value="Histidinol_DH_monofunct"/>
</dbReference>
<evidence type="ECO:0000256" key="1">
    <source>
        <dbReference type="ARBA" id="ARBA00003850"/>
    </source>
</evidence>
<dbReference type="EMBL" id="CP012040">
    <property type="protein sequence ID" value="AKP53783.1"/>
    <property type="molecule type" value="Genomic_DNA"/>
</dbReference>
<evidence type="ECO:0000256" key="11">
    <source>
        <dbReference type="ARBA" id="ARBA00049489"/>
    </source>
</evidence>
<dbReference type="GO" id="GO:0008270">
    <property type="term" value="F:zinc ion binding"/>
    <property type="evidence" value="ECO:0007669"/>
    <property type="project" value="UniProtKB-UniRule"/>
</dbReference>
<sequence length="431" mass="46785">MKILVNPDKKIWKKELARPVQKTKDIEKIVKPIMKKVKRQGDKALRKFAFEYDHVEIDSIMVDPQDIKNSGKLVDKALKAAIKTAKSNIEKFHKLQEAAPLSTEIMNGVTCMRRSVAIQKVGLYVPGGTAPLFSTVLMLGIPAKLAGCQEIILCTPPDQKGQVHPAILYAAKLIGVTKVIKAGGAQAIAALAYGTETVPRVDKIFGPGNQYVTAAKQLAAKKGVAIDMPAGPSEVLVYADDTAIPEFVAADLLSQAEHGADSQVILVCPTEKIVENIIAQVNLQLEHLPRQKTASKALENSVAVVIDDMDTALELINEYAPEHLIINVREEEKAVSGIINAGSVFIGNFTPESAGDYASGTNHTLPTNGYARSYSGVSLDSFVKKITYQKITEEGIRGLGPVIEVMAENEQLMAHKQAVSIRLNYLDKEKK</sequence>
<dbReference type="FunFam" id="3.40.50.1980:FF:000002">
    <property type="entry name" value="Histidinol dehydrogenase, chloroplastic"/>
    <property type="match status" value="1"/>
</dbReference>
<evidence type="ECO:0000256" key="12">
    <source>
        <dbReference type="HAMAP-Rule" id="MF_01024"/>
    </source>
</evidence>
<feature type="binding site" evidence="12 16">
    <location>
        <position position="415"/>
    </location>
    <ligand>
        <name>substrate</name>
    </ligand>
</feature>
<evidence type="ECO:0000256" key="2">
    <source>
        <dbReference type="ARBA" id="ARBA00004940"/>
    </source>
</evidence>
<gene>
    <name evidence="12" type="primary">hisD</name>
    <name evidence="19" type="ORF">CA2015_4441</name>
</gene>
<dbReference type="OrthoDB" id="9805269at2"/>
<feature type="binding site" evidence="12 17">
    <location>
        <position position="356"/>
    </location>
    <ligand>
        <name>Zn(2+)</name>
        <dbReference type="ChEBI" id="CHEBI:29105"/>
    </ligand>
</feature>
<evidence type="ECO:0000256" key="10">
    <source>
        <dbReference type="ARBA" id="ARBA00023102"/>
    </source>
</evidence>
<dbReference type="GO" id="GO:0004399">
    <property type="term" value="F:histidinol dehydrogenase activity"/>
    <property type="evidence" value="ECO:0007669"/>
    <property type="project" value="UniProtKB-UniRule"/>
</dbReference>
<evidence type="ECO:0000256" key="16">
    <source>
        <dbReference type="PIRSR" id="PIRSR000099-3"/>
    </source>
</evidence>
<evidence type="ECO:0000256" key="7">
    <source>
        <dbReference type="ARBA" id="ARBA00022833"/>
    </source>
</evidence>
<feature type="binding site" evidence="12 15">
    <location>
        <position position="124"/>
    </location>
    <ligand>
        <name>NAD(+)</name>
        <dbReference type="ChEBI" id="CHEBI:57540"/>
    </ligand>
</feature>
<dbReference type="Gene3D" id="3.40.50.1980">
    <property type="entry name" value="Nitrogenase molybdenum iron protein domain"/>
    <property type="match status" value="2"/>
</dbReference>
<dbReference type="FunFam" id="3.40.50.1980:FF:000001">
    <property type="entry name" value="Histidinol dehydrogenase"/>
    <property type="match status" value="1"/>
</dbReference>
<reference evidence="19 20" key="1">
    <citation type="submission" date="2015-07" db="EMBL/GenBank/DDBJ databases">
        <authorList>
            <person name="Kim K.M."/>
        </authorList>
    </citation>
    <scope>NUCLEOTIDE SEQUENCE [LARGE SCALE GENOMIC DNA]</scope>
    <source>
        <strain evidence="19 20">KCTC 12363</strain>
    </source>
</reference>
<dbReference type="PIRSF" id="PIRSF000099">
    <property type="entry name" value="Histidinol_dh"/>
    <property type="match status" value="1"/>
</dbReference>
<dbReference type="PANTHER" id="PTHR21256:SF2">
    <property type="entry name" value="HISTIDINE BIOSYNTHESIS TRIFUNCTIONAL PROTEIN"/>
    <property type="match status" value="1"/>
</dbReference>
<feature type="binding site" evidence="12 16">
    <location>
        <position position="356"/>
    </location>
    <ligand>
        <name>substrate</name>
    </ligand>
</feature>
<evidence type="ECO:0000256" key="4">
    <source>
        <dbReference type="ARBA" id="ARBA00012965"/>
    </source>
</evidence>
<dbReference type="SUPFAM" id="SSF53720">
    <property type="entry name" value="ALDH-like"/>
    <property type="match status" value="1"/>
</dbReference>
<dbReference type="PATRIC" id="fig|320787.5.peg.4872"/>
<proteinExistence type="inferred from homology"/>
<feature type="active site" description="Proton acceptor" evidence="12 14">
    <location>
        <position position="322"/>
    </location>
</feature>
<keyword evidence="5 12" id="KW-0028">Amino-acid biosynthesis</keyword>
<dbReference type="Pfam" id="PF00815">
    <property type="entry name" value="Histidinol_dh"/>
    <property type="match status" value="1"/>
</dbReference>
<dbReference type="NCBIfam" id="TIGR00069">
    <property type="entry name" value="hisD"/>
    <property type="match status" value="1"/>
</dbReference>
<evidence type="ECO:0000313" key="19">
    <source>
        <dbReference type="EMBL" id="AKP53783.1"/>
    </source>
</evidence>
<comment type="similarity">
    <text evidence="3 12 13 18">Belongs to the histidinol dehydrogenase family.</text>
</comment>
<dbReference type="PRINTS" id="PR00083">
    <property type="entry name" value="HOLDHDRGNASE"/>
</dbReference>
<dbReference type="PANTHER" id="PTHR21256">
    <property type="entry name" value="HISTIDINOL DEHYDROGENASE HDH"/>
    <property type="match status" value="1"/>
</dbReference>
<dbReference type="InterPro" id="IPR012131">
    <property type="entry name" value="Hstdl_DH"/>
</dbReference>
<protein>
    <recommendedName>
        <fullName evidence="4 12">Histidinol dehydrogenase</fullName>
        <shortName evidence="12">HDH</shortName>
        <ecNumber evidence="4 12">1.1.1.23</ecNumber>
    </recommendedName>
</protein>
<dbReference type="Proteomes" id="UP000036520">
    <property type="component" value="Chromosome"/>
</dbReference>
<keyword evidence="20" id="KW-1185">Reference proteome</keyword>
<evidence type="ECO:0000256" key="9">
    <source>
        <dbReference type="ARBA" id="ARBA00023027"/>
    </source>
</evidence>
<keyword evidence="7 12" id="KW-0862">Zinc</keyword>
<comment type="catalytic activity">
    <reaction evidence="11 12">
        <text>L-histidinol + 2 NAD(+) + H2O = L-histidine + 2 NADH + 3 H(+)</text>
        <dbReference type="Rhea" id="RHEA:20641"/>
        <dbReference type="ChEBI" id="CHEBI:15377"/>
        <dbReference type="ChEBI" id="CHEBI:15378"/>
        <dbReference type="ChEBI" id="CHEBI:57540"/>
        <dbReference type="ChEBI" id="CHEBI:57595"/>
        <dbReference type="ChEBI" id="CHEBI:57699"/>
        <dbReference type="ChEBI" id="CHEBI:57945"/>
        <dbReference type="EC" id="1.1.1.23"/>
    </reaction>
</comment>
<feature type="binding site" evidence="12 16">
    <location>
        <position position="323"/>
    </location>
    <ligand>
        <name>substrate</name>
    </ligand>
</feature>
<dbReference type="AlphaFoldDB" id="A0A0H4PL78"/>
<evidence type="ECO:0000313" key="20">
    <source>
        <dbReference type="Proteomes" id="UP000036520"/>
    </source>
</evidence>
<comment type="cofactor">
    <cofactor evidence="12 17">
        <name>Zn(2+)</name>
        <dbReference type="ChEBI" id="CHEBI:29105"/>
    </cofactor>
    <text evidence="12 17">Binds 1 zinc ion per subunit.</text>
</comment>
<evidence type="ECO:0000256" key="14">
    <source>
        <dbReference type="PIRSR" id="PIRSR000099-1"/>
    </source>
</evidence>
<comment type="function">
    <text evidence="1 12">Catalyzes the sequential NAD-dependent oxidations of L-histidinol to L-histidinaldehyde and then to L-histidine.</text>
</comment>
<dbReference type="InterPro" id="IPR016161">
    <property type="entry name" value="Ald_DH/histidinol_DH"/>
</dbReference>
<feature type="binding site" evidence="12 17">
    <location>
        <position position="255"/>
    </location>
    <ligand>
        <name>Zn(2+)</name>
        <dbReference type="ChEBI" id="CHEBI:29105"/>
    </ligand>
</feature>
<accession>A0A0H4PL78</accession>
<evidence type="ECO:0000256" key="5">
    <source>
        <dbReference type="ARBA" id="ARBA00022605"/>
    </source>
</evidence>
<dbReference type="EC" id="1.1.1.23" evidence="4 12"/>
<evidence type="ECO:0000256" key="18">
    <source>
        <dbReference type="RuleBase" id="RU004175"/>
    </source>
</evidence>
<feature type="binding site" evidence="12 16">
    <location>
        <position position="410"/>
    </location>
    <ligand>
        <name>substrate</name>
    </ligand>
</feature>
<feature type="binding site" evidence="12 16">
    <location>
        <position position="255"/>
    </location>
    <ligand>
        <name>substrate</name>
    </ligand>
</feature>
<evidence type="ECO:0000256" key="13">
    <source>
        <dbReference type="PIRNR" id="PIRNR000099"/>
    </source>
</evidence>
<evidence type="ECO:0000256" key="8">
    <source>
        <dbReference type="ARBA" id="ARBA00023002"/>
    </source>
</evidence>
<evidence type="ECO:0000256" key="17">
    <source>
        <dbReference type="PIRSR" id="PIRSR000099-4"/>
    </source>
</evidence>
<name>A0A0H4PL78_9BACT</name>
<dbReference type="PROSITE" id="PS00611">
    <property type="entry name" value="HISOL_DEHYDROGENASE"/>
    <property type="match status" value="1"/>
</dbReference>
<feature type="active site" description="Proton acceptor" evidence="12 14">
    <location>
        <position position="323"/>
    </location>
</feature>
<keyword evidence="9 12" id="KW-0520">NAD</keyword>
<organism evidence="19 20">
    <name type="scientific">Cyclobacterium amurskyense</name>
    <dbReference type="NCBI Taxonomy" id="320787"/>
    <lineage>
        <taxon>Bacteria</taxon>
        <taxon>Pseudomonadati</taxon>
        <taxon>Bacteroidota</taxon>
        <taxon>Cytophagia</taxon>
        <taxon>Cytophagales</taxon>
        <taxon>Cyclobacteriaceae</taxon>
        <taxon>Cyclobacterium</taxon>
    </lineage>
</organism>
<comment type="pathway">
    <text evidence="2 12">Amino-acid biosynthesis; L-histidine biosynthesis; L-histidine from 5-phospho-alpha-D-ribose 1-diphosphate: step 9/9.</text>
</comment>
<evidence type="ECO:0000256" key="3">
    <source>
        <dbReference type="ARBA" id="ARBA00010178"/>
    </source>
</evidence>
<dbReference type="UniPathway" id="UPA00031">
    <property type="reaction ID" value="UER00014"/>
</dbReference>
<feature type="binding site" evidence="12 17">
    <location>
        <position position="415"/>
    </location>
    <ligand>
        <name>Zn(2+)</name>
        <dbReference type="ChEBI" id="CHEBI:29105"/>
    </ligand>
</feature>
<evidence type="ECO:0000256" key="15">
    <source>
        <dbReference type="PIRSR" id="PIRSR000099-2"/>
    </source>
</evidence>
<feature type="binding site" evidence="12 16">
    <location>
        <position position="233"/>
    </location>
    <ligand>
        <name>substrate</name>
    </ligand>
</feature>
<dbReference type="KEGG" id="camu:CA2015_4441"/>
<dbReference type="GO" id="GO:0051287">
    <property type="term" value="F:NAD binding"/>
    <property type="evidence" value="ECO:0007669"/>
    <property type="project" value="InterPro"/>
</dbReference>
<dbReference type="Gene3D" id="1.20.5.1300">
    <property type="match status" value="1"/>
</dbReference>
<dbReference type="InterPro" id="IPR001692">
    <property type="entry name" value="Histidinol_DH_CS"/>
</dbReference>